<dbReference type="InterPro" id="IPR013249">
    <property type="entry name" value="RNA_pol_sigma70_r4_t2"/>
</dbReference>
<evidence type="ECO:0000256" key="2">
    <source>
        <dbReference type="ARBA" id="ARBA00023015"/>
    </source>
</evidence>
<keyword evidence="2" id="KW-0805">Transcription regulation</keyword>
<dbReference type="Pfam" id="PF04542">
    <property type="entry name" value="Sigma70_r2"/>
    <property type="match status" value="1"/>
</dbReference>
<dbReference type="SUPFAM" id="SSF88659">
    <property type="entry name" value="Sigma3 and sigma4 domains of RNA polymerase sigma factors"/>
    <property type="match status" value="1"/>
</dbReference>
<dbReference type="PANTHER" id="PTHR43133:SF50">
    <property type="entry name" value="ECF RNA POLYMERASE SIGMA FACTOR SIGM"/>
    <property type="match status" value="1"/>
</dbReference>
<comment type="caution">
    <text evidence="8">The sequence shown here is derived from an EMBL/GenBank/DDBJ whole genome shotgun (WGS) entry which is preliminary data.</text>
</comment>
<dbReference type="InterPro" id="IPR039425">
    <property type="entry name" value="RNA_pol_sigma-70-like"/>
</dbReference>
<reference evidence="9" key="1">
    <citation type="journal article" date="2019" name="Int. J. Syst. Evol. Microbiol.">
        <title>The Global Catalogue of Microorganisms (GCM) 10K type strain sequencing project: providing services to taxonomists for standard genome sequencing and annotation.</title>
        <authorList>
            <consortium name="The Broad Institute Genomics Platform"/>
            <consortium name="The Broad Institute Genome Sequencing Center for Infectious Disease"/>
            <person name="Wu L."/>
            <person name="Ma J."/>
        </authorList>
    </citation>
    <scope>NUCLEOTIDE SEQUENCE [LARGE SCALE GENOMIC DNA]</scope>
    <source>
        <strain evidence="9">JCM 15933</strain>
    </source>
</reference>
<dbReference type="Proteomes" id="UP001501470">
    <property type="component" value="Unassembled WGS sequence"/>
</dbReference>
<dbReference type="PANTHER" id="PTHR43133">
    <property type="entry name" value="RNA POLYMERASE ECF-TYPE SIGMA FACTO"/>
    <property type="match status" value="1"/>
</dbReference>
<evidence type="ECO:0000313" key="8">
    <source>
        <dbReference type="EMBL" id="GAA1533308.1"/>
    </source>
</evidence>
<keyword evidence="9" id="KW-1185">Reference proteome</keyword>
<evidence type="ECO:0000256" key="1">
    <source>
        <dbReference type="ARBA" id="ARBA00010641"/>
    </source>
</evidence>
<sequence>MRVDEEHEYVEYVRAQLPRLHRVAWLVLGDRDRAEDAVQNALTTLYRRWTRRGEVDNLDAYVHSMVVRACLSDQRRPWTRVFLRDTPPDHAVEAAIGQVDERLLVHDALRRLPERQRIVVVLRFLCDLPVADVARVLGRSEGTVKAQTSTALRALRELFAATPATGADLSMRRPA</sequence>
<dbReference type="EMBL" id="BAAAQD010000012">
    <property type="protein sequence ID" value="GAA1533308.1"/>
    <property type="molecule type" value="Genomic_DNA"/>
</dbReference>
<dbReference type="SUPFAM" id="SSF88946">
    <property type="entry name" value="Sigma2 domain of RNA polymerase sigma factors"/>
    <property type="match status" value="1"/>
</dbReference>
<dbReference type="InterPro" id="IPR007627">
    <property type="entry name" value="RNA_pol_sigma70_r2"/>
</dbReference>
<evidence type="ECO:0000313" key="9">
    <source>
        <dbReference type="Proteomes" id="UP001501470"/>
    </source>
</evidence>
<gene>
    <name evidence="8" type="ORF">GCM10009827_059220</name>
</gene>
<evidence type="ECO:0000259" key="7">
    <source>
        <dbReference type="Pfam" id="PF08281"/>
    </source>
</evidence>
<evidence type="ECO:0000256" key="5">
    <source>
        <dbReference type="ARBA" id="ARBA00023163"/>
    </source>
</evidence>
<dbReference type="InterPro" id="IPR014325">
    <property type="entry name" value="RNA_pol_sigma-E_actinobac"/>
</dbReference>
<dbReference type="Gene3D" id="1.10.1740.10">
    <property type="match status" value="1"/>
</dbReference>
<dbReference type="RefSeq" id="WP_344505541.1">
    <property type="nucleotide sequence ID" value="NZ_BAAAQD010000012.1"/>
</dbReference>
<evidence type="ECO:0000259" key="6">
    <source>
        <dbReference type="Pfam" id="PF04542"/>
    </source>
</evidence>
<accession>A0ABP4LX29</accession>
<evidence type="ECO:0000256" key="3">
    <source>
        <dbReference type="ARBA" id="ARBA00023082"/>
    </source>
</evidence>
<feature type="domain" description="RNA polymerase sigma factor 70 region 4 type 2" evidence="7">
    <location>
        <begin position="103"/>
        <end position="155"/>
    </location>
</feature>
<dbReference type="Gene3D" id="1.10.10.10">
    <property type="entry name" value="Winged helix-like DNA-binding domain superfamily/Winged helix DNA-binding domain"/>
    <property type="match status" value="1"/>
</dbReference>
<dbReference type="InterPro" id="IPR014284">
    <property type="entry name" value="RNA_pol_sigma-70_dom"/>
</dbReference>
<feature type="domain" description="RNA polymerase sigma-70 region 2" evidence="6">
    <location>
        <begin position="13"/>
        <end position="76"/>
    </location>
</feature>
<comment type="similarity">
    <text evidence="1">Belongs to the sigma-70 factor family. ECF subfamily.</text>
</comment>
<keyword evidence="5" id="KW-0804">Transcription</keyword>
<evidence type="ECO:0000256" key="4">
    <source>
        <dbReference type="ARBA" id="ARBA00023125"/>
    </source>
</evidence>
<dbReference type="NCBIfam" id="TIGR02983">
    <property type="entry name" value="SigE-fam_strep"/>
    <property type="match status" value="1"/>
</dbReference>
<keyword evidence="4" id="KW-0238">DNA-binding</keyword>
<dbReference type="NCBIfam" id="TIGR02937">
    <property type="entry name" value="sigma70-ECF"/>
    <property type="match status" value="1"/>
</dbReference>
<proteinExistence type="inferred from homology"/>
<dbReference type="InterPro" id="IPR013324">
    <property type="entry name" value="RNA_pol_sigma_r3/r4-like"/>
</dbReference>
<name>A0ABP4LX29_9ACTN</name>
<organism evidence="8 9">
    <name type="scientific">Dactylosporangium maewongense</name>
    <dbReference type="NCBI Taxonomy" id="634393"/>
    <lineage>
        <taxon>Bacteria</taxon>
        <taxon>Bacillati</taxon>
        <taxon>Actinomycetota</taxon>
        <taxon>Actinomycetes</taxon>
        <taxon>Micromonosporales</taxon>
        <taxon>Micromonosporaceae</taxon>
        <taxon>Dactylosporangium</taxon>
    </lineage>
</organism>
<dbReference type="Pfam" id="PF08281">
    <property type="entry name" value="Sigma70_r4_2"/>
    <property type="match status" value="1"/>
</dbReference>
<dbReference type="InterPro" id="IPR013325">
    <property type="entry name" value="RNA_pol_sigma_r2"/>
</dbReference>
<keyword evidence="3" id="KW-0731">Sigma factor</keyword>
<protein>
    <submittedName>
        <fullName evidence="8">SigE family RNA polymerase sigma factor</fullName>
    </submittedName>
</protein>
<dbReference type="CDD" id="cd06171">
    <property type="entry name" value="Sigma70_r4"/>
    <property type="match status" value="1"/>
</dbReference>
<dbReference type="InterPro" id="IPR036388">
    <property type="entry name" value="WH-like_DNA-bd_sf"/>
</dbReference>